<reference evidence="5 6" key="1">
    <citation type="journal article" date="2010" name="J. Bacteriol.">
        <title>Genome sequence of the milbemycin-producing bacterium Streptomyces bingchenggensis.</title>
        <authorList>
            <person name="Wang X.J."/>
            <person name="Yan Y.J."/>
            <person name="Zhang B."/>
            <person name="An J."/>
            <person name="Wang J.J."/>
            <person name="Tian J."/>
            <person name="Jiang L."/>
            <person name="Chen Y.H."/>
            <person name="Huang S.X."/>
            <person name="Yin M."/>
            <person name="Zhang J."/>
            <person name="Gao A.L."/>
            <person name="Liu C.X."/>
            <person name="Zhu Z.X."/>
            <person name="Xiang W.S."/>
        </authorList>
    </citation>
    <scope>NUCLEOTIDE SEQUENCE [LARGE SCALE GENOMIC DNA]</scope>
    <source>
        <strain evidence="5 6">BCW-1</strain>
    </source>
</reference>
<protein>
    <submittedName>
        <fullName evidence="5">ArsR family transcriptional regulator</fullName>
    </submittedName>
</protein>
<dbReference type="STRING" id="749414.SBI_05939"/>
<evidence type="ECO:0000259" key="4">
    <source>
        <dbReference type="PROSITE" id="PS50987"/>
    </source>
</evidence>
<dbReference type="Proteomes" id="UP000000377">
    <property type="component" value="Chromosome"/>
</dbReference>
<dbReference type="InterPro" id="IPR045981">
    <property type="entry name" value="DUF5937"/>
</dbReference>
<gene>
    <name evidence="5" type="ordered locus">SBI_05939</name>
</gene>
<dbReference type="Pfam" id="PF12840">
    <property type="entry name" value="HTH_20"/>
    <property type="match status" value="1"/>
</dbReference>
<evidence type="ECO:0000256" key="2">
    <source>
        <dbReference type="ARBA" id="ARBA00023125"/>
    </source>
</evidence>
<dbReference type="PANTHER" id="PTHR33154:SF33">
    <property type="entry name" value="TRANSCRIPTIONAL REPRESSOR SDPR"/>
    <property type="match status" value="1"/>
</dbReference>
<accession>D7CGF5</accession>
<evidence type="ECO:0000313" key="6">
    <source>
        <dbReference type="Proteomes" id="UP000000377"/>
    </source>
</evidence>
<dbReference type="PROSITE" id="PS50987">
    <property type="entry name" value="HTH_ARSR_2"/>
    <property type="match status" value="1"/>
</dbReference>
<dbReference type="PATRIC" id="fig|749414.3.peg.6123"/>
<name>D7CGF5_STRBB</name>
<dbReference type="InterPro" id="IPR036388">
    <property type="entry name" value="WH-like_DNA-bd_sf"/>
</dbReference>
<dbReference type="HOGENOM" id="CLU_063235_2_0_11"/>
<keyword evidence="3" id="KW-0804">Transcription</keyword>
<dbReference type="Gene3D" id="1.10.10.10">
    <property type="entry name" value="Winged helix-like DNA-binding domain superfamily/Winged helix DNA-binding domain"/>
    <property type="match status" value="1"/>
</dbReference>
<dbReference type="GO" id="GO:0003677">
    <property type="term" value="F:DNA binding"/>
    <property type="evidence" value="ECO:0007669"/>
    <property type="project" value="UniProtKB-KW"/>
</dbReference>
<dbReference type="InterPro" id="IPR001845">
    <property type="entry name" value="HTH_ArsR_DNA-bd_dom"/>
</dbReference>
<dbReference type="SUPFAM" id="SSF46785">
    <property type="entry name" value="Winged helix' DNA-binding domain"/>
    <property type="match status" value="1"/>
</dbReference>
<keyword evidence="1" id="KW-0805">Transcription regulation</keyword>
<feature type="domain" description="HTH arsR-type" evidence="4">
    <location>
        <begin position="286"/>
        <end position="378"/>
    </location>
</feature>
<dbReference type="InterPro" id="IPR051081">
    <property type="entry name" value="HTH_MetalResp_TranReg"/>
</dbReference>
<organism evidence="5 6">
    <name type="scientific">Streptomyces bingchenggensis (strain BCW-1)</name>
    <dbReference type="NCBI Taxonomy" id="749414"/>
    <lineage>
        <taxon>Bacteria</taxon>
        <taxon>Bacillati</taxon>
        <taxon>Actinomycetota</taxon>
        <taxon>Actinomycetes</taxon>
        <taxon>Kitasatosporales</taxon>
        <taxon>Streptomycetaceae</taxon>
        <taxon>Streptomyces</taxon>
    </lineage>
</organism>
<dbReference type="CDD" id="cd00090">
    <property type="entry name" value="HTH_ARSR"/>
    <property type="match status" value="1"/>
</dbReference>
<dbReference type="KEGG" id="sbh:SBI_05939"/>
<dbReference type="PANTHER" id="PTHR33154">
    <property type="entry name" value="TRANSCRIPTIONAL REGULATOR, ARSR FAMILY"/>
    <property type="match status" value="1"/>
</dbReference>
<dbReference type="NCBIfam" id="NF033788">
    <property type="entry name" value="HTH_metalloreg"/>
    <property type="match status" value="1"/>
</dbReference>
<keyword evidence="6" id="KW-1185">Reference proteome</keyword>
<dbReference type="Pfam" id="PF19361">
    <property type="entry name" value="DUF5937"/>
    <property type="match status" value="1"/>
</dbReference>
<proteinExistence type="predicted"/>
<sequence>MTSKAVVADRTIGAMVSVIDITGLPPERMVFSPSPLAELGAALHVLSEPGHHPGLHGWATATAAGLKPDLADRLHEADFLWRSSRSDLLLPAEPGATLAEELDALDRIDDETFVAAAFEIACSPTSYALPSPSPLVDAGERARVRELAAARGPKQAAFVDRMLEDPDGLRVWLRRLLEDCDQAFFADTWHRVRGQLAADARHKGELLRRKGLEEALAATSAALSVVPGEDGQRRIHVDKLAGGETTAVGQGLTFVPTAFGWPHLLVVYAPGWRPVIQYPVAAPELPPPAALELVQRRMDALAHPMRMRMCLSLARGPHTTGELAEWCGITPPEVSRHIAVMKKAGLLTTRRRGRYVLHQLELTAVARLGSDFLESVLR</sequence>
<dbReference type="InterPro" id="IPR036390">
    <property type="entry name" value="WH_DNA-bd_sf"/>
</dbReference>
<evidence type="ECO:0000313" key="5">
    <source>
        <dbReference type="EMBL" id="ADI09059.1"/>
    </source>
</evidence>
<dbReference type="AlphaFoldDB" id="D7CGF5"/>
<dbReference type="eggNOG" id="COG0640">
    <property type="taxonomic scope" value="Bacteria"/>
</dbReference>
<evidence type="ECO:0000256" key="1">
    <source>
        <dbReference type="ARBA" id="ARBA00023015"/>
    </source>
</evidence>
<keyword evidence="2" id="KW-0238">DNA-binding</keyword>
<dbReference type="PRINTS" id="PR00778">
    <property type="entry name" value="HTHARSR"/>
</dbReference>
<dbReference type="InterPro" id="IPR011991">
    <property type="entry name" value="ArsR-like_HTH"/>
</dbReference>
<dbReference type="GO" id="GO:0003700">
    <property type="term" value="F:DNA-binding transcription factor activity"/>
    <property type="evidence" value="ECO:0007669"/>
    <property type="project" value="InterPro"/>
</dbReference>
<dbReference type="SMART" id="SM00418">
    <property type="entry name" value="HTH_ARSR"/>
    <property type="match status" value="1"/>
</dbReference>
<evidence type="ECO:0000256" key="3">
    <source>
        <dbReference type="ARBA" id="ARBA00023163"/>
    </source>
</evidence>
<dbReference type="EMBL" id="CP002047">
    <property type="protein sequence ID" value="ADI09059.1"/>
    <property type="molecule type" value="Genomic_DNA"/>
</dbReference>